<dbReference type="Proteomes" id="UP000775686">
    <property type="component" value="Unassembled WGS sequence"/>
</dbReference>
<dbReference type="EMBL" id="JACJKH010000018">
    <property type="protein sequence ID" value="MBM6744744.1"/>
    <property type="molecule type" value="Genomic_DNA"/>
</dbReference>
<evidence type="ECO:0000313" key="1">
    <source>
        <dbReference type="EMBL" id="MBM6744744.1"/>
    </source>
</evidence>
<evidence type="ECO:0000313" key="2">
    <source>
        <dbReference type="Proteomes" id="UP000775686"/>
    </source>
</evidence>
<dbReference type="CDD" id="cd20175">
    <property type="entry name" value="ThyX"/>
    <property type="match status" value="1"/>
</dbReference>
<dbReference type="Gene3D" id="3.30.1360.170">
    <property type="match status" value="1"/>
</dbReference>
<dbReference type="InterPro" id="IPR036098">
    <property type="entry name" value="Thymidylate_synthase_ThyX_sf"/>
</dbReference>
<dbReference type="PANTHER" id="PTHR34934">
    <property type="entry name" value="FLAVIN-DEPENDENT THYMIDYLATE SYNTHASE"/>
    <property type="match status" value="1"/>
</dbReference>
<dbReference type="InterPro" id="IPR003669">
    <property type="entry name" value="Thymidylate_synthase_ThyX"/>
</dbReference>
<organism evidence="1 2">
    <name type="scientific">Drancourtella massiliensis</name>
    <dbReference type="NCBI Taxonomy" id="1632013"/>
    <lineage>
        <taxon>Bacteria</taxon>
        <taxon>Bacillati</taxon>
        <taxon>Bacillota</taxon>
        <taxon>Clostridia</taxon>
        <taxon>Eubacteriales</taxon>
        <taxon>Oscillospiraceae</taxon>
        <taxon>Drancourtella</taxon>
    </lineage>
</organism>
<dbReference type="PROSITE" id="PS51331">
    <property type="entry name" value="THYX"/>
    <property type="match status" value="1"/>
</dbReference>
<protein>
    <submittedName>
        <fullName evidence="1">FAD-dependent thymidylate synthase</fullName>
    </submittedName>
</protein>
<comment type="caution">
    <text evidence="1">The sequence shown here is derived from an EMBL/GenBank/DDBJ whole genome shotgun (WGS) entry which is preliminary data.</text>
</comment>
<gene>
    <name evidence="1" type="ORF">H6A32_10580</name>
</gene>
<dbReference type="Pfam" id="PF02511">
    <property type="entry name" value="Thy1"/>
    <property type="match status" value="1"/>
</dbReference>
<dbReference type="PANTHER" id="PTHR34934:SF1">
    <property type="entry name" value="FLAVIN-DEPENDENT THYMIDYLATE SYNTHASE"/>
    <property type="match status" value="1"/>
</dbReference>
<accession>A0ABS2EI89</accession>
<dbReference type="RefSeq" id="WP_204864321.1">
    <property type="nucleotide sequence ID" value="NZ_JACJKH010000018.1"/>
</dbReference>
<name>A0ABS2EI89_9FIRM</name>
<dbReference type="SUPFAM" id="SSF69796">
    <property type="entry name" value="Thymidylate synthase-complementing protein Thy1"/>
    <property type="match status" value="1"/>
</dbReference>
<proteinExistence type="predicted"/>
<keyword evidence="2" id="KW-1185">Reference proteome</keyword>
<sequence>MGKVTLLEETTRKPLTLMGKRAGICWGSDIEDPEKNYKRGLECLKTNHGRVLEYVNIEMVLEGYSARVIREWYTHIGGAPTRLQASTRYINYQNFEFVIPPSVKNKDLALERYRSCMEEIQKCASFLIEECQIPKEDAAMLLPLGMETKIVDKRNLRNFLDICKQRMCMRAYWEYRDLMRDILKELRNLSEEWELIVDHYCKPKCEFLNYCPEKKSCGRFPVK</sequence>
<reference evidence="1 2" key="1">
    <citation type="journal article" date="2021" name="Sci. Rep.">
        <title>The distribution of antibiotic resistance genes in chicken gut microbiota commensals.</title>
        <authorList>
            <person name="Juricova H."/>
            <person name="Matiasovicova J."/>
            <person name="Kubasova T."/>
            <person name="Cejkova D."/>
            <person name="Rychlik I."/>
        </authorList>
    </citation>
    <scope>NUCLEOTIDE SEQUENCE [LARGE SCALE GENOMIC DNA]</scope>
    <source>
        <strain evidence="1 2">An770</strain>
    </source>
</reference>